<evidence type="ECO:0000313" key="11">
    <source>
        <dbReference type="Proteomes" id="UP001174936"/>
    </source>
</evidence>
<evidence type="ECO:0000256" key="2">
    <source>
        <dbReference type="ARBA" id="ARBA00010617"/>
    </source>
</evidence>
<name>A0AA39Y9E4_9PEZI</name>
<dbReference type="InterPro" id="IPR001128">
    <property type="entry name" value="Cyt_P450"/>
</dbReference>
<keyword evidence="5 7" id="KW-0408">Iron</keyword>
<dbReference type="GO" id="GO:0020037">
    <property type="term" value="F:heme binding"/>
    <property type="evidence" value="ECO:0007669"/>
    <property type="project" value="InterPro"/>
</dbReference>
<comment type="cofactor">
    <cofactor evidence="1 7">
        <name>heme</name>
        <dbReference type="ChEBI" id="CHEBI:30413"/>
    </cofactor>
</comment>
<dbReference type="Pfam" id="PF00067">
    <property type="entry name" value="p450"/>
    <property type="match status" value="1"/>
</dbReference>
<reference evidence="10" key="1">
    <citation type="submission" date="2023-06" db="EMBL/GenBank/DDBJ databases">
        <title>Genome-scale phylogeny and comparative genomics of the fungal order Sordariales.</title>
        <authorList>
            <consortium name="Lawrence Berkeley National Laboratory"/>
            <person name="Hensen N."/>
            <person name="Bonometti L."/>
            <person name="Westerberg I."/>
            <person name="Brannstrom I.O."/>
            <person name="Guillou S."/>
            <person name="Cros-Aarteil S."/>
            <person name="Calhoun S."/>
            <person name="Haridas S."/>
            <person name="Kuo A."/>
            <person name="Mondo S."/>
            <person name="Pangilinan J."/>
            <person name="Riley R."/>
            <person name="Labutti K."/>
            <person name="Andreopoulos B."/>
            <person name="Lipzen A."/>
            <person name="Chen C."/>
            <person name="Yanf M."/>
            <person name="Daum C."/>
            <person name="Ng V."/>
            <person name="Clum A."/>
            <person name="Steindorff A."/>
            <person name="Ohm R."/>
            <person name="Martin F."/>
            <person name="Silar P."/>
            <person name="Natvig D."/>
            <person name="Lalanne C."/>
            <person name="Gautier V."/>
            <person name="Ament-Velasquez S.L."/>
            <person name="Kruys A."/>
            <person name="Hutchinson M.I."/>
            <person name="Powell A.J."/>
            <person name="Barry K."/>
            <person name="Miller A.N."/>
            <person name="Grigoriev I.V."/>
            <person name="Debuchy R."/>
            <person name="Gladieux P."/>
            <person name="Thoren M.H."/>
            <person name="Johannesson H."/>
        </authorList>
    </citation>
    <scope>NUCLEOTIDE SEQUENCE</scope>
    <source>
        <strain evidence="10">SMH2532-1</strain>
    </source>
</reference>
<proteinExistence type="inferred from homology"/>
<dbReference type="Proteomes" id="UP001174936">
    <property type="component" value="Unassembled WGS sequence"/>
</dbReference>
<dbReference type="PRINTS" id="PR00465">
    <property type="entry name" value="EP450IV"/>
</dbReference>
<feature type="region of interest" description="Disordered" evidence="9">
    <location>
        <begin position="491"/>
        <end position="514"/>
    </location>
</feature>
<accession>A0AA39Y9E4</accession>
<evidence type="ECO:0000313" key="10">
    <source>
        <dbReference type="EMBL" id="KAK0648481.1"/>
    </source>
</evidence>
<dbReference type="SUPFAM" id="SSF48264">
    <property type="entry name" value="Cytochrome P450"/>
    <property type="match status" value="1"/>
</dbReference>
<dbReference type="PROSITE" id="PS00086">
    <property type="entry name" value="CYTOCHROME_P450"/>
    <property type="match status" value="1"/>
</dbReference>
<dbReference type="InterPro" id="IPR036396">
    <property type="entry name" value="Cyt_P450_sf"/>
</dbReference>
<organism evidence="10 11">
    <name type="scientific">Cercophora newfieldiana</name>
    <dbReference type="NCBI Taxonomy" id="92897"/>
    <lineage>
        <taxon>Eukaryota</taxon>
        <taxon>Fungi</taxon>
        <taxon>Dikarya</taxon>
        <taxon>Ascomycota</taxon>
        <taxon>Pezizomycotina</taxon>
        <taxon>Sordariomycetes</taxon>
        <taxon>Sordariomycetidae</taxon>
        <taxon>Sordariales</taxon>
        <taxon>Lasiosphaeriaceae</taxon>
        <taxon>Cercophora</taxon>
    </lineage>
</organism>
<evidence type="ECO:0000256" key="9">
    <source>
        <dbReference type="SAM" id="MobiDB-lite"/>
    </source>
</evidence>
<keyword evidence="4 8" id="KW-0560">Oxidoreductase</keyword>
<evidence type="ECO:0000256" key="5">
    <source>
        <dbReference type="ARBA" id="ARBA00023004"/>
    </source>
</evidence>
<dbReference type="GO" id="GO:0016705">
    <property type="term" value="F:oxidoreductase activity, acting on paired donors, with incorporation or reduction of molecular oxygen"/>
    <property type="evidence" value="ECO:0007669"/>
    <property type="project" value="InterPro"/>
</dbReference>
<dbReference type="GO" id="GO:0005506">
    <property type="term" value="F:iron ion binding"/>
    <property type="evidence" value="ECO:0007669"/>
    <property type="project" value="InterPro"/>
</dbReference>
<evidence type="ECO:0000256" key="6">
    <source>
        <dbReference type="ARBA" id="ARBA00023033"/>
    </source>
</evidence>
<keyword evidence="3 7" id="KW-0479">Metal-binding</keyword>
<dbReference type="CDD" id="cd11041">
    <property type="entry name" value="CYP503A1-like"/>
    <property type="match status" value="1"/>
</dbReference>
<keyword evidence="11" id="KW-1185">Reference proteome</keyword>
<dbReference type="EMBL" id="JAULSV010000003">
    <property type="protein sequence ID" value="KAK0648481.1"/>
    <property type="molecule type" value="Genomic_DNA"/>
</dbReference>
<dbReference type="PANTHER" id="PTHR46206:SF7">
    <property type="entry name" value="P450, PUTATIVE (EUROFUNG)-RELATED"/>
    <property type="match status" value="1"/>
</dbReference>
<dbReference type="InterPro" id="IPR017972">
    <property type="entry name" value="Cyt_P450_CS"/>
</dbReference>
<dbReference type="InterPro" id="IPR002403">
    <property type="entry name" value="Cyt_P450_E_grp-IV"/>
</dbReference>
<evidence type="ECO:0000256" key="3">
    <source>
        <dbReference type="ARBA" id="ARBA00022723"/>
    </source>
</evidence>
<evidence type="ECO:0000256" key="7">
    <source>
        <dbReference type="PIRSR" id="PIRSR602403-1"/>
    </source>
</evidence>
<comment type="similarity">
    <text evidence="2 8">Belongs to the cytochrome P450 family.</text>
</comment>
<keyword evidence="7 8" id="KW-0349">Heme</keyword>
<gene>
    <name evidence="10" type="ORF">B0T16DRAFT_116001</name>
</gene>
<sequence length="514" mass="57643">MAEVVSLPQLLGEKLYLLLPSIVALLAVVVVQRVLSSDPLKHIPDVGQELGSDEKRRQAFLMDSRKIYQQGYQKFKDGLFKIITTRSSTPVIVVAPKYLNELKKLPDDVLSFDVAIAETMHIRYTKIEPGNKSIPHAIKTSLTPALPRLNPLLTDEVRESFLLEMPPCTDWTSVNINRTLLRVVGMVSGRIFIGPELCRSEEYLDAAINYTLEVMMVRHAVDGLAPWKRPFLAGRLPAVQRLEARLKQANEFMQPVIEARKRLPADQKPDDMLQWLMESQLKFGDDNSVEKLARLQLGLSFAAIHTTTMTATNAFYNLAAYPDLIPILRDEVLTVLSEHNNEMSTPALQAMKKLDSFLKETLRFHPPATGSFSRKVLKTFTLSSGEVIPKGVVIEVPSHAIARDPEVFPNPDVFDGLRFYNLRQEAREKGEVEAAAQNQFVSVSQSSLTFGYGRHACPGRFLAANEIKMIMATALAMYDVKLEEGAEGRYPNFEFGGTSSPDPSKTLRFKRVEQ</sequence>
<dbReference type="GO" id="GO:0004497">
    <property type="term" value="F:monooxygenase activity"/>
    <property type="evidence" value="ECO:0007669"/>
    <property type="project" value="UniProtKB-KW"/>
</dbReference>
<dbReference type="PRINTS" id="PR00385">
    <property type="entry name" value="P450"/>
</dbReference>
<protein>
    <submittedName>
        <fullName evidence="10">Cytochrome P450</fullName>
    </submittedName>
</protein>
<evidence type="ECO:0000256" key="1">
    <source>
        <dbReference type="ARBA" id="ARBA00001971"/>
    </source>
</evidence>
<comment type="caution">
    <text evidence="10">The sequence shown here is derived from an EMBL/GenBank/DDBJ whole genome shotgun (WGS) entry which is preliminary data.</text>
</comment>
<evidence type="ECO:0000256" key="8">
    <source>
        <dbReference type="RuleBase" id="RU000461"/>
    </source>
</evidence>
<evidence type="ECO:0000256" key="4">
    <source>
        <dbReference type="ARBA" id="ARBA00023002"/>
    </source>
</evidence>
<dbReference type="Gene3D" id="1.10.630.10">
    <property type="entry name" value="Cytochrome P450"/>
    <property type="match status" value="1"/>
</dbReference>
<feature type="binding site" description="axial binding residue" evidence="7">
    <location>
        <position position="457"/>
    </location>
    <ligand>
        <name>heme</name>
        <dbReference type="ChEBI" id="CHEBI:30413"/>
    </ligand>
    <ligandPart>
        <name>Fe</name>
        <dbReference type="ChEBI" id="CHEBI:18248"/>
    </ligandPart>
</feature>
<dbReference type="AlphaFoldDB" id="A0AA39Y9E4"/>
<dbReference type="PANTHER" id="PTHR46206">
    <property type="entry name" value="CYTOCHROME P450"/>
    <property type="match status" value="1"/>
</dbReference>
<keyword evidence="6 8" id="KW-0503">Monooxygenase</keyword>